<evidence type="ECO:0000313" key="2">
    <source>
        <dbReference type="EMBL" id="KAF9728362.1"/>
    </source>
</evidence>
<feature type="compositionally biased region" description="Polar residues" evidence="1">
    <location>
        <begin position="481"/>
        <end position="490"/>
    </location>
</feature>
<protein>
    <submittedName>
        <fullName evidence="2">Uncharacterized protein</fullName>
    </submittedName>
</protein>
<feature type="compositionally biased region" description="Polar residues" evidence="1">
    <location>
        <begin position="243"/>
        <end position="254"/>
    </location>
</feature>
<proteinExistence type="predicted"/>
<feature type="region of interest" description="Disordered" evidence="1">
    <location>
        <begin position="391"/>
        <end position="414"/>
    </location>
</feature>
<feature type="region of interest" description="Disordered" evidence="1">
    <location>
        <begin position="1"/>
        <end position="29"/>
    </location>
</feature>
<name>A0A9P6KJ35_9PLEO</name>
<sequence>MDVPPETFPSPSASIRRDTVSTMSSDKLPSLPSGRWPITIHGNCARCGHHHKAATIQIHVVEGICEASHVVCDRCGQKWLTIGGLNSTQISLLSTVTTELDYGEINFRYTLFSMVRSATSIASPTALANVPEDPSPLPSRSSSARYTRHFFDASKRSLREYRANASSDGYAEARPTQVLDSEPIAEKSMPSLPNNSSPALKRIKRKLKKVFGVLKKVHHKALSHKSRRSEPTAESDGKEPNTETEMQRQTTSTGIVVPVSPGNKKPFRHVGGGDSVPAKITGQAIEDLGSVDKGTIRNMTPKQRDTWVRGRITAYKQSKSRSALQCDCKRRHSASSIGDYSLLPHRSATTPIFQRYSLDQMGSQFDALPPGAFFNHTGPLTISATRISEADTAVEHQEDSSSPQTSQHARPASLFRSRLSWQQSRHARTQRDSLDFVLANPIRNLRGLDRLSLASVTSQDILTEVDARELPSSANPVVEGVSTTSHRSES</sequence>
<evidence type="ECO:0000256" key="1">
    <source>
        <dbReference type="SAM" id="MobiDB-lite"/>
    </source>
</evidence>
<feature type="region of interest" description="Disordered" evidence="1">
    <location>
        <begin position="218"/>
        <end position="278"/>
    </location>
</feature>
<feature type="compositionally biased region" description="Basic residues" evidence="1">
    <location>
        <begin position="218"/>
        <end position="227"/>
    </location>
</feature>
<feature type="compositionally biased region" description="Basic and acidic residues" evidence="1">
    <location>
        <begin position="228"/>
        <end position="241"/>
    </location>
</feature>
<gene>
    <name evidence="2" type="ORF">PMIN01_13643</name>
</gene>
<dbReference type="EMBL" id="WJXW01000021">
    <property type="protein sequence ID" value="KAF9728362.1"/>
    <property type="molecule type" value="Genomic_DNA"/>
</dbReference>
<keyword evidence="3" id="KW-1185">Reference proteome</keyword>
<organism evidence="2 3">
    <name type="scientific">Paraphaeosphaeria minitans</name>
    <dbReference type="NCBI Taxonomy" id="565426"/>
    <lineage>
        <taxon>Eukaryota</taxon>
        <taxon>Fungi</taxon>
        <taxon>Dikarya</taxon>
        <taxon>Ascomycota</taxon>
        <taxon>Pezizomycotina</taxon>
        <taxon>Dothideomycetes</taxon>
        <taxon>Pleosporomycetidae</taxon>
        <taxon>Pleosporales</taxon>
        <taxon>Massarineae</taxon>
        <taxon>Didymosphaeriaceae</taxon>
        <taxon>Paraphaeosphaeria</taxon>
    </lineage>
</organism>
<dbReference type="AlphaFoldDB" id="A0A9P6KJ35"/>
<accession>A0A9P6KJ35</accession>
<dbReference type="Proteomes" id="UP000756921">
    <property type="component" value="Unassembled WGS sequence"/>
</dbReference>
<feature type="region of interest" description="Disordered" evidence="1">
    <location>
        <begin position="471"/>
        <end position="490"/>
    </location>
</feature>
<evidence type="ECO:0000313" key="3">
    <source>
        <dbReference type="Proteomes" id="UP000756921"/>
    </source>
</evidence>
<dbReference type="OrthoDB" id="3945111at2759"/>
<comment type="caution">
    <text evidence="2">The sequence shown here is derived from an EMBL/GenBank/DDBJ whole genome shotgun (WGS) entry which is preliminary data.</text>
</comment>
<reference evidence="2" key="1">
    <citation type="journal article" date="2020" name="Mol. Plant Microbe Interact.">
        <title>Genome Sequence of the Biocontrol Agent Coniothyrium minitans strain Conio (IMI 134523).</title>
        <authorList>
            <person name="Patel D."/>
            <person name="Shittu T.A."/>
            <person name="Baroncelli R."/>
            <person name="Muthumeenakshi S."/>
            <person name="Osborne T.H."/>
            <person name="Janganan T.K."/>
            <person name="Sreenivasaprasad S."/>
        </authorList>
    </citation>
    <scope>NUCLEOTIDE SEQUENCE</scope>
    <source>
        <strain evidence="2">Conio</strain>
    </source>
</reference>